<organism evidence="3 4">
    <name type="scientific">Subtercola vilae</name>
    <dbReference type="NCBI Taxonomy" id="2056433"/>
    <lineage>
        <taxon>Bacteria</taxon>
        <taxon>Bacillati</taxon>
        <taxon>Actinomycetota</taxon>
        <taxon>Actinomycetes</taxon>
        <taxon>Micrococcales</taxon>
        <taxon>Microbacteriaceae</taxon>
        <taxon>Subtercola</taxon>
    </lineage>
</organism>
<evidence type="ECO:0000313" key="3">
    <source>
        <dbReference type="EMBL" id="TIH36151.1"/>
    </source>
</evidence>
<sequence length="87" mass="10419">MTRWHLETTPEFDKAARRLDKPMLRRIRDYLEDVTELENPRDRGKGLSADRAGYWRYRIGDYRVIVEILDDQLVLVALDLGHRSEIY</sequence>
<keyword evidence="2" id="KW-1277">Toxin-antitoxin system</keyword>
<dbReference type="Pfam" id="PF05016">
    <property type="entry name" value="ParE_toxin"/>
    <property type="match status" value="1"/>
</dbReference>
<reference evidence="3 4" key="1">
    <citation type="journal article" date="2019" name="Microorganisms">
        <title>Systematic Affiliation and Genome Analysis of Subtercola vilae DB165(T) with Particular Emphasis on Cold Adaptation of an Isolate from a High-Altitude Cold Volcano Lake.</title>
        <authorList>
            <person name="Villalobos A.S."/>
            <person name="Wiese J."/>
            <person name="Imhoff J.F."/>
            <person name="Dorador C."/>
            <person name="Keller A."/>
            <person name="Hentschel U."/>
        </authorList>
    </citation>
    <scope>NUCLEOTIDE SEQUENCE [LARGE SCALE GENOMIC DNA]</scope>
    <source>
        <strain evidence="3 4">DB165</strain>
    </source>
</reference>
<gene>
    <name evidence="3" type="ORF">D4765_10230</name>
</gene>
<dbReference type="Gene3D" id="3.30.2310.20">
    <property type="entry name" value="RelE-like"/>
    <property type="match status" value="1"/>
</dbReference>
<dbReference type="Proteomes" id="UP000306192">
    <property type="component" value="Unassembled WGS sequence"/>
</dbReference>
<dbReference type="NCBIfam" id="TIGR02385">
    <property type="entry name" value="RelE_StbE"/>
    <property type="match status" value="1"/>
</dbReference>
<comment type="caution">
    <text evidence="3">The sequence shown here is derived from an EMBL/GenBank/DDBJ whole genome shotgun (WGS) entry which is preliminary data.</text>
</comment>
<dbReference type="OrthoDB" id="5326046at2"/>
<dbReference type="EMBL" id="QYRT01000017">
    <property type="protein sequence ID" value="TIH36151.1"/>
    <property type="molecule type" value="Genomic_DNA"/>
</dbReference>
<dbReference type="AlphaFoldDB" id="A0A4T2BZK5"/>
<dbReference type="PANTHER" id="PTHR35601">
    <property type="entry name" value="TOXIN RELE"/>
    <property type="match status" value="1"/>
</dbReference>
<accession>A0A4T2BZK5</accession>
<evidence type="ECO:0000313" key="4">
    <source>
        <dbReference type="Proteomes" id="UP000306192"/>
    </source>
</evidence>
<dbReference type="PANTHER" id="PTHR35601:SF1">
    <property type="entry name" value="TOXIN RELE"/>
    <property type="match status" value="1"/>
</dbReference>
<evidence type="ECO:0000256" key="1">
    <source>
        <dbReference type="ARBA" id="ARBA00006226"/>
    </source>
</evidence>
<dbReference type="RefSeq" id="WP_136642200.1">
    <property type="nucleotide sequence ID" value="NZ_QYRT01000017.1"/>
</dbReference>
<comment type="similarity">
    <text evidence="1">Belongs to the RelE toxin family.</text>
</comment>
<dbReference type="InterPro" id="IPR007712">
    <property type="entry name" value="RelE/ParE_toxin"/>
</dbReference>
<proteinExistence type="inferred from homology"/>
<keyword evidence="4" id="KW-1185">Reference proteome</keyword>
<name>A0A4T2BZK5_9MICO</name>
<dbReference type="InterPro" id="IPR035093">
    <property type="entry name" value="RelE/ParE_toxin_dom_sf"/>
</dbReference>
<evidence type="ECO:0000256" key="2">
    <source>
        <dbReference type="ARBA" id="ARBA00022649"/>
    </source>
</evidence>
<dbReference type="SUPFAM" id="SSF143011">
    <property type="entry name" value="RelE-like"/>
    <property type="match status" value="1"/>
</dbReference>
<protein>
    <submittedName>
        <fullName evidence="3">Type II toxin-antitoxin system RelE/ParE family toxin</fullName>
    </submittedName>
</protein>